<dbReference type="PANTHER" id="PTHR24388:SF54">
    <property type="entry name" value="PROTEIN ESCARGOT"/>
    <property type="match status" value="1"/>
</dbReference>
<evidence type="ECO:0000256" key="7">
    <source>
        <dbReference type="PROSITE-ProRule" id="PRU00042"/>
    </source>
</evidence>
<dbReference type="AlphaFoldDB" id="A0A0B1SGA8"/>
<dbReference type="Gene3D" id="3.30.160.60">
    <property type="entry name" value="Classic Zinc Finger"/>
    <property type="match status" value="1"/>
</dbReference>
<feature type="region of interest" description="Disordered" evidence="8">
    <location>
        <begin position="196"/>
        <end position="222"/>
    </location>
</feature>
<name>A0A0B1SGA8_OESDE</name>
<organism evidence="10 11">
    <name type="scientific">Oesophagostomum dentatum</name>
    <name type="common">Nodular worm</name>
    <dbReference type="NCBI Taxonomy" id="61180"/>
    <lineage>
        <taxon>Eukaryota</taxon>
        <taxon>Metazoa</taxon>
        <taxon>Ecdysozoa</taxon>
        <taxon>Nematoda</taxon>
        <taxon>Chromadorea</taxon>
        <taxon>Rhabditida</taxon>
        <taxon>Rhabditina</taxon>
        <taxon>Rhabditomorpha</taxon>
        <taxon>Strongyloidea</taxon>
        <taxon>Strongylidae</taxon>
        <taxon>Oesophagostomum</taxon>
    </lineage>
</organism>
<feature type="non-terminal residue" evidence="10">
    <location>
        <position position="245"/>
    </location>
</feature>
<dbReference type="GO" id="GO:0005634">
    <property type="term" value="C:nucleus"/>
    <property type="evidence" value="ECO:0007669"/>
    <property type="project" value="UniProtKB-SubCell"/>
</dbReference>
<dbReference type="SUPFAM" id="SSF57667">
    <property type="entry name" value="beta-beta-alpha zinc fingers"/>
    <property type="match status" value="1"/>
</dbReference>
<dbReference type="EMBL" id="KN578715">
    <property type="protein sequence ID" value="KHJ82557.1"/>
    <property type="molecule type" value="Genomic_DNA"/>
</dbReference>
<sequence length="245" mass="27971">MKLFHTVIELLELHREVHNRGPVYCEYCPAVLQSRNQYTQHVHSVHQAETAVSKQKGFNVNERVDGAVSTQSFPDLNGHELAENLFRTRAQSADHRNHDAVTVKSKPLALSEHATGEERPVRCEVCRHLYYTVPHLVEHWMNSNSDRDHSFCVMPCPLCNYTANGVLVGVEHMREFHPHILETLQRKSEKANIKSVSYNNDESEGGSSSTESEELRSPKKKHRCKTCSASFTKPSDLVRHIRVHT</sequence>
<dbReference type="PANTHER" id="PTHR24388">
    <property type="entry name" value="ZINC FINGER PROTEIN"/>
    <property type="match status" value="1"/>
</dbReference>
<reference evidence="10 11" key="1">
    <citation type="submission" date="2014-03" db="EMBL/GenBank/DDBJ databases">
        <title>Draft genome of the hookworm Oesophagostomum dentatum.</title>
        <authorList>
            <person name="Mitreva M."/>
        </authorList>
    </citation>
    <scope>NUCLEOTIDE SEQUENCE [LARGE SCALE GENOMIC DNA]</scope>
    <source>
        <strain evidence="10 11">OD-Hann</strain>
    </source>
</reference>
<evidence type="ECO:0000256" key="1">
    <source>
        <dbReference type="ARBA" id="ARBA00004123"/>
    </source>
</evidence>
<dbReference type="SMART" id="SM00355">
    <property type="entry name" value="ZnF_C2H2"/>
    <property type="match status" value="4"/>
</dbReference>
<accession>A0A0B1SGA8</accession>
<evidence type="ECO:0000259" key="9">
    <source>
        <dbReference type="PROSITE" id="PS50157"/>
    </source>
</evidence>
<keyword evidence="6" id="KW-0539">Nucleus</keyword>
<dbReference type="GO" id="GO:0008270">
    <property type="term" value="F:zinc ion binding"/>
    <property type="evidence" value="ECO:0007669"/>
    <property type="project" value="UniProtKB-KW"/>
</dbReference>
<protein>
    <submittedName>
        <fullName evidence="10">Zinc finger, C2H2 type</fullName>
    </submittedName>
</protein>
<dbReference type="PROSITE" id="PS00028">
    <property type="entry name" value="ZINC_FINGER_C2H2_1"/>
    <property type="match status" value="2"/>
</dbReference>
<dbReference type="GO" id="GO:0000978">
    <property type="term" value="F:RNA polymerase II cis-regulatory region sequence-specific DNA binding"/>
    <property type="evidence" value="ECO:0007669"/>
    <property type="project" value="TreeGrafter"/>
</dbReference>
<gene>
    <name evidence="10" type="ORF">OESDEN_17749</name>
</gene>
<evidence type="ECO:0000313" key="10">
    <source>
        <dbReference type="EMBL" id="KHJ82557.1"/>
    </source>
</evidence>
<evidence type="ECO:0000313" key="11">
    <source>
        <dbReference type="Proteomes" id="UP000053660"/>
    </source>
</evidence>
<evidence type="ECO:0000256" key="4">
    <source>
        <dbReference type="ARBA" id="ARBA00022771"/>
    </source>
</evidence>
<dbReference type="Proteomes" id="UP000053660">
    <property type="component" value="Unassembled WGS sequence"/>
</dbReference>
<feature type="domain" description="C2H2-type" evidence="9">
    <location>
        <begin position="222"/>
        <end position="245"/>
    </location>
</feature>
<keyword evidence="3" id="KW-0677">Repeat</keyword>
<dbReference type="GO" id="GO:0000981">
    <property type="term" value="F:DNA-binding transcription factor activity, RNA polymerase II-specific"/>
    <property type="evidence" value="ECO:0007669"/>
    <property type="project" value="TreeGrafter"/>
</dbReference>
<dbReference type="InterPro" id="IPR036236">
    <property type="entry name" value="Znf_C2H2_sf"/>
</dbReference>
<keyword evidence="2" id="KW-0479">Metal-binding</keyword>
<evidence type="ECO:0000256" key="5">
    <source>
        <dbReference type="ARBA" id="ARBA00022833"/>
    </source>
</evidence>
<evidence type="ECO:0000256" key="2">
    <source>
        <dbReference type="ARBA" id="ARBA00022723"/>
    </source>
</evidence>
<evidence type="ECO:0000256" key="3">
    <source>
        <dbReference type="ARBA" id="ARBA00022737"/>
    </source>
</evidence>
<keyword evidence="4 7" id="KW-0863">Zinc-finger</keyword>
<evidence type="ECO:0000256" key="6">
    <source>
        <dbReference type="ARBA" id="ARBA00023242"/>
    </source>
</evidence>
<dbReference type="PROSITE" id="PS50157">
    <property type="entry name" value="ZINC_FINGER_C2H2_2"/>
    <property type="match status" value="1"/>
</dbReference>
<proteinExistence type="predicted"/>
<evidence type="ECO:0000256" key="8">
    <source>
        <dbReference type="SAM" id="MobiDB-lite"/>
    </source>
</evidence>
<dbReference type="InterPro" id="IPR013087">
    <property type="entry name" value="Znf_C2H2_type"/>
</dbReference>
<dbReference type="InterPro" id="IPR050527">
    <property type="entry name" value="Snail/Krueppel_Znf"/>
</dbReference>
<comment type="subcellular location">
    <subcellularLocation>
        <location evidence="1">Nucleus</location>
    </subcellularLocation>
</comment>
<dbReference type="OrthoDB" id="6077919at2759"/>
<keyword evidence="5" id="KW-0862">Zinc</keyword>
<keyword evidence="11" id="KW-1185">Reference proteome</keyword>